<organism evidence="8 9">
    <name type="scientific">Sphingomonas glaciei</name>
    <dbReference type="NCBI Taxonomy" id="2938948"/>
    <lineage>
        <taxon>Bacteria</taxon>
        <taxon>Pseudomonadati</taxon>
        <taxon>Pseudomonadota</taxon>
        <taxon>Alphaproteobacteria</taxon>
        <taxon>Sphingomonadales</taxon>
        <taxon>Sphingomonadaceae</taxon>
        <taxon>Sphingomonas</taxon>
    </lineage>
</organism>
<evidence type="ECO:0000259" key="7">
    <source>
        <dbReference type="PROSITE" id="PS50110"/>
    </source>
</evidence>
<accession>A0ABY5MUY3</accession>
<proteinExistence type="predicted"/>
<comment type="caution">
    <text evidence="6">Lacks conserved residue(s) required for the propagation of feature annotation.</text>
</comment>
<dbReference type="Gene3D" id="3.40.50.2300">
    <property type="match status" value="1"/>
</dbReference>
<evidence type="ECO:0000256" key="5">
    <source>
        <dbReference type="ARBA" id="ARBA00023163"/>
    </source>
</evidence>
<keyword evidence="4" id="KW-0238">DNA-binding</keyword>
<dbReference type="PROSITE" id="PS50110">
    <property type="entry name" value="RESPONSE_REGULATORY"/>
    <property type="match status" value="1"/>
</dbReference>
<evidence type="ECO:0000313" key="8">
    <source>
        <dbReference type="EMBL" id="UUR07545.1"/>
    </source>
</evidence>
<keyword evidence="5" id="KW-0804">Transcription</keyword>
<dbReference type="SUPFAM" id="SSF52172">
    <property type="entry name" value="CheY-like"/>
    <property type="match status" value="1"/>
</dbReference>
<evidence type="ECO:0000256" key="1">
    <source>
        <dbReference type="ARBA" id="ARBA00022553"/>
    </source>
</evidence>
<dbReference type="Pfam" id="PF00072">
    <property type="entry name" value="Response_reg"/>
    <property type="match status" value="1"/>
</dbReference>
<dbReference type="CDD" id="cd00156">
    <property type="entry name" value="REC"/>
    <property type="match status" value="1"/>
</dbReference>
<feature type="domain" description="Response regulatory" evidence="7">
    <location>
        <begin position="13"/>
        <end position="129"/>
    </location>
</feature>
<dbReference type="PANTHER" id="PTHR48111:SF1">
    <property type="entry name" value="TWO-COMPONENT RESPONSE REGULATOR ORR33"/>
    <property type="match status" value="1"/>
</dbReference>
<gene>
    <name evidence="8" type="ORF">M1K48_11450</name>
</gene>
<dbReference type="InterPro" id="IPR001789">
    <property type="entry name" value="Sig_transdc_resp-reg_receiver"/>
</dbReference>
<dbReference type="InterPro" id="IPR011006">
    <property type="entry name" value="CheY-like_superfamily"/>
</dbReference>
<protein>
    <submittedName>
        <fullName evidence="8">Response regulator</fullName>
    </submittedName>
</protein>
<keyword evidence="9" id="KW-1185">Reference proteome</keyword>
<keyword evidence="2" id="KW-0902">Two-component regulatory system</keyword>
<evidence type="ECO:0000256" key="6">
    <source>
        <dbReference type="PROSITE-ProRule" id="PRU00169"/>
    </source>
</evidence>
<keyword evidence="1" id="KW-0597">Phosphoprotein</keyword>
<dbReference type="EMBL" id="CP097253">
    <property type="protein sequence ID" value="UUR07545.1"/>
    <property type="molecule type" value="Genomic_DNA"/>
</dbReference>
<name>A0ABY5MUY3_9SPHN</name>
<dbReference type="SMART" id="SM00448">
    <property type="entry name" value="REC"/>
    <property type="match status" value="1"/>
</dbReference>
<dbReference type="PANTHER" id="PTHR48111">
    <property type="entry name" value="REGULATOR OF RPOS"/>
    <property type="match status" value="1"/>
</dbReference>
<dbReference type="RefSeq" id="WP_249503331.1">
    <property type="nucleotide sequence ID" value="NZ_CP097253.1"/>
</dbReference>
<evidence type="ECO:0000313" key="9">
    <source>
        <dbReference type="Proteomes" id="UP000831921"/>
    </source>
</evidence>
<evidence type="ECO:0000256" key="2">
    <source>
        <dbReference type="ARBA" id="ARBA00023012"/>
    </source>
</evidence>
<keyword evidence="3" id="KW-0805">Transcription regulation</keyword>
<reference evidence="8 9" key="1">
    <citation type="submission" date="2022-05" db="EMBL/GenBank/DDBJ databases">
        <title>S8-45 Sphingomonas ultraviolaceadurans.</title>
        <authorList>
            <person name="Liu Y."/>
        </authorList>
    </citation>
    <scope>NUCLEOTIDE SEQUENCE [LARGE SCALE GENOMIC DNA]</scope>
    <source>
        <strain evidence="8 9">S8-45</strain>
    </source>
</reference>
<dbReference type="Proteomes" id="UP000831921">
    <property type="component" value="Chromosome"/>
</dbReference>
<dbReference type="InterPro" id="IPR039420">
    <property type="entry name" value="WalR-like"/>
</dbReference>
<evidence type="ECO:0000256" key="3">
    <source>
        <dbReference type="ARBA" id="ARBA00023015"/>
    </source>
</evidence>
<evidence type="ECO:0000256" key="4">
    <source>
        <dbReference type="ARBA" id="ARBA00023125"/>
    </source>
</evidence>
<sequence>MTPTSLRPASRPRLLVVSPNRSHLALLARRLGAEGYSIVTAADGGAALGELHRSPIDLVLAELVMEPMSGPELTRAIREHSGFAEVPVMLIASRAEADPAVRAFAAGAEDVILKPFHFEVLVARIERRRAAAAQVAAMRADMEAMDARAAMKAIELGELKDRMYALEAERRRVSA</sequence>